<dbReference type="InterPro" id="IPR014001">
    <property type="entry name" value="Helicase_ATP-bd"/>
</dbReference>
<feature type="domain" description="Helicase C-terminal" evidence="9">
    <location>
        <begin position="294"/>
        <end position="489"/>
    </location>
</feature>
<keyword evidence="3" id="KW-0547">Nucleotide-binding</keyword>
<dbReference type="PROSITE" id="PS51192">
    <property type="entry name" value="HELICASE_ATP_BIND_1"/>
    <property type="match status" value="1"/>
</dbReference>
<keyword evidence="11" id="KW-1185">Reference proteome</keyword>
<evidence type="ECO:0000256" key="7">
    <source>
        <dbReference type="ARBA" id="ARBA00047984"/>
    </source>
</evidence>
<dbReference type="Proteomes" id="UP000282613">
    <property type="component" value="Unassembled WGS sequence"/>
</dbReference>
<keyword evidence="6" id="KW-0067">ATP-binding</keyword>
<dbReference type="EMBL" id="UYRS01000017">
    <property type="protein sequence ID" value="VDK20381.1"/>
    <property type="molecule type" value="Genomic_DNA"/>
</dbReference>
<name>A0A0R3VSN0_TAEAS</name>
<evidence type="ECO:0000256" key="4">
    <source>
        <dbReference type="ARBA" id="ARBA00022801"/>
    </source>
</evidence>
<dbReference type="InterPro" id="IPR007502">
    <property type="entry name" value="Helicase-assoc_dom"/>
</dbReference>
<proteinExistence type="inferred from homology"/>
<evidence type="ECO:0000313" key="11">
    <source>
        <dbReference type="Proteomes" id="UP000282613"/>
    </source>
</evidence>
<dbReference type="GO" id="GO:0003723">
    <property type="term" value="F:RNA binding"/>
    <property type="evidence" value="ECO:0007669"/>
    <property type="project" value="TreeGrafter"/>
</dbReference>
<reference evidence="12" key="1">
    <citation type="submission" date="2016-04" db="UniProtKB">
        <authorList>
            <consortium name="WormBaseParasite"/>
        </authorList>
    </citation>
    <scope>IDENTIFICATION</scope>
</reference>
<evidence type="ECO:0000259" key="9">
    <source>
        <dbReference type="PROSITE" id="PS51194"/>
    </source>
</evidence>
<dbReference type="Gene3D" id="3.40.50.300">
    <property type="entry name" value="P-loop containing nucleotide triphosphate hydrolases"/>
    <property type="match status" value="2"/>
</dbReference>
<dbReference type="WBParaSite" id="TASK_0000018001-mRNA-1">
    <property type="protein sequence ID" value="TASK_0000018001-mRNA-1"/>
    <property type="gene ID" value="TASK_0000018001"/>
</dbReference>
<evidence type="ECO:0000256" key="3">
    <source>
        <dbReference type="ARBA" id="ARBA00022741"/>
    </source>
</evidence>
<dbReference type="FunFam" id="3.40.50.300:FF:000578">
    <property type="entry name" value="probable ATP-dependent RNA helicase DHX35"/>
    <property type="match status" value="1"/>
</dbReference>
<sequence length="784" mass="87438">MSLRPKRSRFLKPGEEDLIASEEIDECPEGAVVSNTSNIRQVDQQRQSLPTFKWRSHFLYLLETSRVVVVTGETGSGKSTQLPQYIYEAGWVRGTSKYIAVTQPRRVAAITLAARVAEEKDCILGNEVGYLIRFEDCFKPGRTSILYMTDGMLIQEMTRDPLLQNYRVIMLDEVHERSLQVDLLLGLVKKILRKRLHDLRVVVSSATLEAQKQVLFLFNKQLLGTDFQIVRFGSNFTSPHNSFINYFKDLNLRELTVEEGDTRLTPVSHLHVEGRQHPVRIFYLRDPTPCYVTEARKTVFKLHENRPLGADILVFLTSQDEVNRLVSELVDEYRDRKERFIQRQQQTKEGRGGGDRYPPLRSLPLYGGLPAHEQLRVFERPTHAVRTVVVATNVAEASVTLPRIGYVIDCGYARLRAYNADNSLEALVTLPVSKASANQRAGRAGRVRVGEVYRLYTEDAYSHILPRFTAPESQRSDLATSLLRLKTLGVDSLARFDWLPPRPPARHLGQAAEQLVSLGALTVATGMPMTERGAQLSALCSACGLAQPAAAAALLGAVEEGCTLEVAAIVALMQLQNVFVSSANYRRTADRSRRVLFGTTAGDHLTELNAFTAYETQASTLNQSELQRWCQSVGLNARALQHALYLRDRILGVLKRSKMPCVAVEPPGNPLPIVRALLRGFFMQVAHLAPSGTHYTTVRGDHALRLHPSCVLYAAPSTSRWPKWILFTRVHLSAPLSDNPAAATAVSATAACVSGVSAIQPDWLMELAPHYFHYGTAREHALSK</sequence>
<comment type="catalytic activity">
    <reaction evidence="7">
        <text>ATP + H2O = ADP + phosphate + H(+)</text>
        <dbReference type="Rhea" id="RHEA:13065"/>
        <dbReference type="ChEBI" id="CHEBI:15377"/>
        <dbReference type="ChEBI" id="CHEBI:15378"/>
        <dbReference type="ChEBI" id="CHEBI:30616"/>
        <dbReference type="ChEBI" id="CHEBI:43474"/>
        <dbReference type="ChEBI" id="CHEBI:456216"/>
        <dbReference type="EC" id="3.6.4.13"/>
    </reaction>
</comment>
<gene>
    <name evidence="10" type="ORF">TASK_LOCUS181</name>
</gene>
<dbReference type="Gene3D" id="1.10.10.2130">
    <property type="entry name" value="DEAH helicase family, winged-helix domain"/>
    <property type="match status" value="1"/>
</dbReference>
<dbReference type="InterPro" id="IPR001650">
    <property type="entry name" value="Helicase_C-like"/>
</dbReference>
<dbReference type="CDD" id="cd18791">
    <property type="entry name" value="SF2_C_RHA"/>
    <property type="match status" value="1"/>
</dbReference>
<dbReference type="PANTHER" id="PTHR18934:SF136">
    <property type="entry name" value="ATP-DEPENDENT RNA HELICASE DHX35-RELATED"/>
    <property type="match status" value="1"/>
</dbReference>
<dbReference type="GO" id="GO:0016787">
    <property type="term" value="F:hydrolase activity"/>
    <property type="evidence" value="ECO:0007669"/>
    <property type="project" value="UniProtKB-KW"/>
</dbReference>
<evidence type="ECO:0000259" key="8">
    <source>
        <dbReference type="PROSITE" id="PS51192"/>
    </source>
</evidence>
<dbReference type="Pfam" id="PF00271">
    <property type="entry name" value="Helicase_C"/>
    <property type="match status" value="1"/>
</dbReference>
<dbReference type="Pfam" id="PF07717">
    <property type="entry name" value="OB_NTP_bind"/>
    <property type="match status" value="1"/>
</dbReference>
<dbReference type="AlphaFoldDB" id="A0A0R3VSN0"/>
<dbReference type="InterPro" id="IPR011545">
    <property type="entry name" value="DEAD/DEAH_box_helicase_dom"/>
</dbReference>
<dbReference type="OrthoDB" id="10253254at2759"/>
<dbReference type="PROSITE" id="PS51194">
    <property type="entry name" value="HELICASE_CTER"/>
    <property type="match status" value="1"/>
</dbReference>
<dbReference type="STRING" id="60517.A0A0R3VSN0"/>
<dbReference type="InterPro" id="IPR027417">
    <property type="entry name" value="P-loop_NTPase"/>
</dbReference>
<evidence type="ECO:0000256" key="6">
    <source>
        <dbReference type="ARBA" id="ARBA00022840"/>
    </source>
</evidence>
<dbReference type="GO" id="GO:0003724">
    <property type="term" value="F:RNA helicase activity"/>
    <property type="evidence" value="ECO:0007669"/>
    <property type="project" value="UniProtKB-EC"/>
</dbReference>
<dbReference type="GO" id="GO:0005524">
    <property type="term" value="F:ATP binding"/>
    <property type="evidence" value="ECO:0007669"/>
    <property type="project" value="UniProtKB-KW"/>
</dbReference>
<dbReference type="InterPro" id="IPR011709">
    <property type="entry name" value="DEAD-box_helicase_OB_fold"/>
</dbReference>
<organism evidence="12">
    <name type="scientific">Taenia asiatica</name>
    <name type="common">Asian tapeworm</name>
    <dbReference type="NCBI Taxonomy" id="60517"/>
    <lineage>
        <taxon>Eukaryota</taxon>
        <taxon>Metazoa</taxon>
        <taxon>Spiralia</taxon>
        <taxon>Lophotrochozoa</taxon>
        <taxon>Platyhelminthes</taxon>
        <taxon>Cestoda</taxon>
        <taxon>Eucestoda</taxon>
        <taxon>Cyclophyllidea</taxon>
        <taxon>Taeniidae</taxon>
        <taxon>Taenia</taxon>
    </lineage>
</organism>
<evidence type="ECO:0000313" key="10">
    <source>
        <dbReference type="EMBL" id="VDK20381.1"/>
    </source>
</evidence>
<dbReference type="PANTHER" id="PTHR18934">
    <property type="entry name" value="ATP-DEPENDENT RNA HELICASE"/>
    <property type="match status" value="1"/>
</dbReference>
<feature type="domain" description="Helicase ATP-binding" evidence="8">
    <location>
        <begin position="59"/>
        <end position="226"/>
    </location>
</feature>
<dbReference type="GO" id="GO:0071013">
    <property type="term" value="C:catalytic step 2 spliceosome"/>
    <property type="evidence" value="ECO:0007669"/>
    <property type="project" value="TreeGrafter"/>
</dbReference>
<evidence type="ECO:0000256" key="1">
    <source>
        <dbReference type="ARBA" id="ARBA00008792"/>
    </source>
</evidence>
<evidence type="ECO:0000256" key="5">
    <source>
        <dbReference type="ARBA" id="ARBA00022806"/>
    </source>
</evidence>
<protein>
    <recommendedName>
        <fullName evidence="2">RNA helicase</fullName>
        <ecNumber evidence="2">3.6.4.13</ecNumber>
    </recommendedName>
</protein>
<keyword evidence="5" id="KW-0347">Helicase</keyword>
<dbReference type="SMART" id="SM00847">
    <property type="entry name" value="HA2"/>
    <property type="match status" value="1"/>
</dbReference>
<evidence type="ECO:0000313" key="12">
    <source>
        <dbReference type="WBParaSite" id="TASK_0000018001-mRNA-1"/>
    </source>
</evidence>
<dbReference type="SUPFAM" id="SSF52540">
    <property type="entry name" value="P-loop containing nucleoside triphosphate hydrolases"/>
    <property type="match status" value="1"/>
</dbReference>
<dbReference type="SMART" id="SM00490">
    <property type="entry name" value="HELICc"/>
    <property type="match status" value="1"/>
</dbReference>
<dbReference type="Pfam" id="PF21010">
    <property type="entry name" value="HA2_C"/>
    <property type="match status" value="1"/>
</dbReference>
<reference evidence="10 11" key="2">
    <citation type="submission" date="2018-11" db="EMBL/GenBank/DDBJ databases">
        <authorList>
            <consortium name="Pathogen Informatics"/>
        </authorList>
    </citation>
    <scope>NUCLEOTIDE SEQUENCE [LARGE SCALE GENOMIC DNA]</scope>
</reference>
<dbReference type="Pfam" id="PF00270">
    <property type="entry name" value="DEAD"/>
    <property type="match status" value="1"/>
</dbReference>
<dbReference type="SMART" id="SM00487">
    <property type="entry name" value="DEXDc"/>
    <property type="match status" value="1"/>
</dbReference>
<dbReference type="InterPro" id="IPR042035">
    <property type="entry name" value="DEAH_win-hel_dom"/>
</dbReference>
<dbReference type="EC" id="3.6.4.13" evidence="2"/>
<comment type="similarity">
    <text evidence="1">Belongs to the DEAD box helicase family. DEAH subfamily.</text>
</comment>
<evidence type="ECO:0000256" key="2">
    <source>
        <dbReference type="ARBA" id="ARBA00012552"/>
    </source>
</evidence>
<keyword evidence="4" id="KW-0378">Hydrolase</keyword>
<accession>A0A0R3VSN0</accession>